<dbReference type="AlphaFoldDB" id="A0A5B7HIQ9"/>
<evidence type="ECO:0000313" key="2">
    <source>
        <dbReference type="Proteomes" id="UP000324222"/>
    </source>
</evidence>
<reference evidence="1 2" key="1">
    <citation type="submission" date="2019-05" db="EMBL/GenBank/DDBJ databases">
        <title>Another draft genome of Portunus trituberculatus and its Hox gene families provides insights of decapod evolution.</title>
        <authorList>
            <person name="Jeong J.-H."/>
            <person name="Song I."/>
            <person name="Kim S."/>
            <person name="Choi T."/>
            <person name="Kim D."/>
            <person name="Ryu S."/>
            <person name="Kim W."/>
        </authorList>
    </citation>
    <scope>NUCLEOTIDE SEQUENCE [LARGE SCALE GENOMIC DNA]</scope>
    <source>
        <tissue evidence="1">Muscle</tissue>
    </source>
</reference>
<organism evidence="1 2">
    <name type="scientific">Portunus trituberculatus</name>
    <name type="common">Swimming crab</name>
    <name type="synonym">Neptunus trituberculatus</name>
    <dbReference type="NCBI Taxonomy" id="210409"/>
    <lineage>
        <taxon>Eukaryota</taxon>
        <taxon>Metazoa</taxon>
        <taxon>Ecdysozoa</taxon>
        <taxon>Arthropoda</taxon>
        <taxon>Crustacea</taxon>
        <taxon>Multicrustacea</taxon>
        <taxon>Malacostraca</taxon>
        <taxon>Eumalacostraca</taxon>
        <taxon>Eucarida</taxon>
        <taxon>Decapoda</taxon>
        <taxon>Pleocyemata</taxon>
        <taxon>Brachyura</taxon>
        <taxon>Eubrachyura</taxon>
        <taxon>Portunoidea</taxon>
        <taxon>Portunidae</taxon>
        <taxon>Portuninae</taxon>
        <taxon>Portunus</taxon>
    </lineage>
</organism>
<evidence type="ECO:0000313" key="1">
    <source>
        <dbReference type="EMBL" id="MPC71132.1"/>
    </source>
</evidence>
<gene>
    <name evidence="1" type="ORF">E2C01_065402</name>
</gene>
<comment type="caution">
    <text evidence="1">The sequence shown here is derived from an EMBL/GenBank/DDBJ whole genome shotgun (WGS) entry which is preliminary data.</text>
</comment>
<dbReference type="OrthoDB" id="6366139at2759"/>
<sequence length="109" mass="12228">MNPLDLINSEVTIGGRKDSLVVAAGQRYRMATFPADTENTNLPSLFLPDHNGHLSKVTAEIKACLVVKGELEEREEDDKNCVDIEALRSVHYKAPKDLPRRDFFTKTSK</sequence>
<proteinExistence type="predicted"/>
<protein>
    <submittedName>
        <fullName evidence="1">Uncharacterized protein</fullName>
    </submittedName>
</protein>
<dbReference type="Proteomes" id="UP000324222">
    <property type="component" value="Unassembled WGS sequence"/>
</dbReference>
<accession>A0A5B7HIQ9</accession>
<dbReference type="EMBL" id="VSRR010032355">
    <property type="protein sequence ID" value="MPC71132.1"/>
    <property type="molecule type" value="Genomic_DNA"/>
</dbReference>
<name>A0A5B7HIQ9_PORTR</name>
<keyword evidence="2" id="KW-1185">Reference proteome</keyword>